<protein>
    <submittedName>
        <fullName evidence="1">Uncharacterized protein</fullName>
    </submittedName>
</protein>
<dbReference type="Proteomes" id="UP000622547">
    <property type="component" value="Unassembled WGS sequence"/>
</dbReference>
<organism evidence="1 2">
    <name type="scientific">Planotetraspora phitsanulokensis</name>
    <dbReference type="NCBI Taxonomy" id="575192"/>
    <lineage>
        <taxon>Bacteria</taxon>
        <taxon>Bacillati</taxon>
        <taxon>Actinomycetota</taxon>
        <taxon>Actinomycetes</taxon>
        <taxon>Streptosporangiales</taxon>
        <taxon>Streptosporangiaceae</taxon>
        <taxon>Planotetraspora</taxon>
    </lineage>
</organism>
<comment type="caution">
    <text evidence="1">The sequence shown here is derived from an EMBL/GenBank/DDBJ whole genome shotgun (WGS) entry which is preliminary data.</text>
</comment>
<evidence type="ECO:0000313" key="2">
    <source>
        <dbReference type="Proteomes" id="UP000622547"/>
    </source>
</evidence>
<sequence>MGVVEENRARRVVDALRERGINGTLARVGVYQFGVRVTLPDGREAEWDTDGTAGLEAQVMRNGMLVGFVPVIEGSEDFDEQQVIDAIARTDYDQPIARQRPVAPPPGEPLPRVGGLFRRFLDGFRYR</sequence>
<reference evidence="1 2" key="1">
    <citation type="submission" date="2021-01" db="EMBL/GenBank/DDBJ databases">
        <title>Whole genome shotgun sequence of Planotetraspora phitsanulokensis NBRC 104273.</title>
        <authorList>
            <person name="Komaki H."/>
            <person name="Tamura T."/>
        </authorList>
    </citation>
    <scope>NUCLEOTIDE SEQUENCE [LARGE SCALE GENOMIC DNA]</scope>
    <source>
        <strain evidence="1 2">NBRC 104273</strain>
    </source>
</reference>
<evidence type="ECO:0000313" key="1">
    <source>
        <dbReference type="EMBL" id="GII42107.1"/>
    </source>
</evidence>
<name>A0A8J3UC85_9ACTN</name>
<dbReference type="AlphaFoldDB" id="A0A8J3UC85"/>
<dbReference type="EMBL" id="BOOP01000040">
    <property type="protein sequence ID" value="GII42107.1"/>
    <property type="molecule type" value="Genomic_DNA"/>
</dbReference>
<keyword evidence="2" id="KW-1185">Reference proteome</keyword>
<gene>
    <name evidence="1" type="ORF">Pph01_71100</name>
</gene>
<proteinExistence type="predicted"/>
<accession>A0A8J3UC85</accession>